<organism evidence="9 10">
    <name type="scientific">Luteolibacter algae</name>
    <dbReference type="NCBI Taxonomy" id="454151"/>
    <lineage>
        <taxon>Bacteria</taxon>
        <taxon>Pseudomonadati</taxon>
        <taxon>Verrucomicrobiota</taxon>
        <taxon>Verrucomicrobiia</taxon>
        <taxon>Verrucomicrobiales</taxon>
        <taxon>Verrucomicrobiaceae</taxon>
        <taxon>Luteolibacter</taxon>
    </lineage>
</organism>
<gene>
    <name evidence="9" type="ORF">ACFSSA_07565</name>
</gene>
<dbReference type="PRINTS" id="PR01703">
    <property type="entry name" value="MNSODISMTASE"/>
</dbReference>
<dbReference type="EMBL" id="JBHUIT010000008">
    <property type="protein sequence ID" value="MFD2256528.1"/>
    <property type="molecule type" value="Genomic_DNA"/>
</dbReference>
<dbReference type="SUPFAM" id="SSF54719">
    <property type="entry name" value="Fe,Mn superoxide dismutase (SOD), C-terminal domain"/>
    <property type="match status" value="1"/>
</dbReference>
<dbReference type="Proteomes" id="UP001597375">
    <property type="component" value="Unassembled WGS sequence"/>
</dbReference>
<evidence type="ECO:0000256" key="1">
    <source>
        <dbReference type="ARBA" id="ARBA00008714"/>
    </source>
</evidence>
<comment type="similarity">
    <text evidence="1 5">Belongs to the iron/manganese superoxide dismutase family.</text>
</comment>
<dbReference type="SUPFAM" id="SSF46609">
    <property type="entry name" value="Fe,Mn superoxide dismutase (SOD), N-terminal domain"/>
    <property type="match status" value="1"/>
</dbReference>
<name>A0ABW5D619_9BACT</name>
<evidence type="ECO:0000256" key="3">
    <source>
        <dbReference type="ARBA" id="ARBA00022723"/>
    </source>
</evidence>
<dbReference type="PANTHER" id="PTHR43595:SF2">
    <property type="entry name" value="SMALL RIBOSOMAL SUBUNIT PROTEIN MS42"/>
    <property type="match status" value="1"/>
</dbReference>
<dbReference type="PROSITE" id="PS00088">
    <property type="entry name" value="SOD_MN"/>
    <property type="match status" value="1"/>
</dbReference>
<evidence type="ECO:0000256" key="4">
    <source>
        <dbReference type="ARBA" id="ARBA00023002"/>
    </source>
</evidence>
<dbReference type="EC" id="1.15.1.1" evidence="2 5"/>
<dbReference type="InterPro" id="IPR019833">
    <property type="entry name" value="Mn/Fe_SOD_BS"/>
</dbReference>
<dbReference type="PIRSF" id="PIRSF000349">
    <property type="entry name" value="SODismutase"/>
    <property type="match status" value="1"/>
</dbReference>
<proteinExistence type="inferred from homology"/>
<comment type="catalytic activity">
    <reaction evidence="5">
        <text>2 superoxide + 2 H(+) = H2O2 + O2</text>
        <dbReference type="Rhea" id="RHEA:20696"/>
        <dbReference type="ChEBI" id="CHEBI:15378"/>
        <dbReference type="ChEBI" id="CHEBI:15379"/>
        <dbReference type="ChEBI" id="CHEBI:16240"/>
        <dbReference type="ChEBI" id="CHEBI:18421"/>
        <dbReference type="EC" id="1.15.1.1"/>
    </reaction>
</comment>
<dbReference type="PROSITE" id="PS51318">
    <property type="entry name" value="TAT"/>
    <property type="match status" value="1"/>
</dbReference>
<reference evidence="10" key="1">
    <citation type="journal article" date="2019" name="Int. J. Syst. Evol. Microbiol.">
        <title>The Global Catalogue of Microorganisms (GCM) 10K type strain sequencing project: providing services to taxonomists for standard genome sequencing and annotation.</title>
        <authorList>
            <consortium name="The Broad Institute Genomics Platform"/>
            <consortium name="The Broad Institute Genome Sequencing Center for Infectious Disease"/>
            <person name="Wu L."/>
            <person name="Ma J."/>
        </authorList>
    </citation>
    <scope>NUCLEOTIDE SEQUENCE [LARGE SCALE GENOMIC DNA]</scope>
    <source>
        <strain evidence="10">CGMCC 4.7106</strain>
    </source>
</reference>
<dbReference type="Gene3D" id="3.55.40.20">
    <property type="entry name" value="Iron/manganese superoxide dismutase, C-terminal domain"/>
    <property type="match status" value="1"/>
</dbReference>
<dbReference type="InterPro" id="IPR019832">
    <property type="entry name" value="Mn/Fe_SOD_C"/>
</dbReference>
<dbReference type="Gene3D" id="1.10.287.990">
    <property type="entry name" value="Fe,Mn superoxide dismutase (SOD) domain"/>
    <property type="match status" value="1"/>
</dbReference>
<keyword evidence="3 5" id="KW-0479">Metal-binding</keyword>
<evidence type="ECO:0000313" key="10">
    <source>
        <dbReference type="Proteomes" id="UP001597375"/>
    </source>
</evidence>
<dbReference type="Pfam" id="PF00081">
    <property type="entry name" value="Sod_Fe_N"/>
    <property type="match status" value="1"/>
</dbReference>
<dbReference type="InterPro" id="IPR001189">
    <property type="entry name" value="Mn/Fe_SOD"/>
</dbReference>
<protein>
    <recommendedName>
        <fullName evidence="2 5">Superoxide dismutase</fullName>
        <ecNumber evidence="2 5">1.15.1.1</ecNumber>
    </recommendedName>
</protein>
<dbReference type="InterPro" id="IPR036314">
    <property type="entry name" value="SOD_C_sf"/>
</dbReference>
<dbReference type="Pfam" id="PF02777">
    <property type="entry name" value="Sod_Fe_C"/>
    <property type="match status" value="1"/>
</dbReference>
<keyword evidence="6" id="KW-0732">Signal</keyword>
<evidence type="ECO:0000256" key="6">
    <source>
        <dbReference type="SAM" id="SignalP"/>
    </source>
</evidence>
<keyword evidence="10" id="KW-1185">Reference proteome</keyword>
<feature type="domain" description="Manganese/iron superoxide dismutase N-terminal" evidence="7">
    <location>
        <begin position="34"/>
        <end position="121"/>
    </location>
</feature>
<keyword evidence="4 5" id="KW-0560">Oxidoreductase</keyword>
<evidence type="ECO:0000256" key="2">
    <source>
        <dbReference type="ARBA" id="ARBA00012682"/>
    </source>
</evidence>
<accession>A0ABW5D619</accession>
<dbReference type="PANTHER" id="PTHR43595">
    <property type="entry name" value="37S RIBOSOMAL PROTEIN S26, MITOCHONDRIAL"/>
    <property type="match status" value="1"/>
</dbReference>
<dbReference type="InterPro" id="IPR036324">
    <property type="entry name" value="Mn/Fe_SOD_N_sf"/>
</dbReference>
<comment type="function">
    <text evidence="5">Destroys radicals which are normally produced within the cells and which are toxic to biological systems.</text>
</comment>
<evidence type="ECO:0000256" key="5">
    <source>
        <dbReference type="RuleBase" id="RU000414"/>
    </source>
</evidence>
<feature type="signal peptide" evidence="6">
    <location>
        <begin position="1"/>
        <end position="27"/>
    </location>
</feature>
<evidence type="ECO:0000259" key="7">
    <source>
        <dbReference type="Pfam" id="PF00081"/>
    </source>
</evidence>
<evidence type="ECO:0000259" key="8">
    <source>
        <dbReference type="Pfam" id="PF02777"/>
    </source>
</evidence>
<dbReference type="InterPro" id="IPR006311">
    <property type="entry name" value="TAT_signal"/>
</dbReference>
<feature type="domain" description="Manganese/iron superoxide dismutase C-terminal" evidence="8">
    <location>
        <begin position="130"/>
        <end position="235"/>
    </location>
</feature>
<dbReference type="RefSeq" id="WP_386819817.1">
    <property type="nucleotide sequence ID" value="NZ_JBHUIT010000008.1"/>
</dbReference>
<sequence length="239" mass="25844">MFERRSFLKVGALAAGGLLVSNASGNAAEEGAGFKLPDLGYGFDALEPHIDRETMEIHHGKHHAGYVAKLNAAVEGDAGLKGKSLEELVGNLKGIDDEAVMTAVRNNGGGHWNHSFFWKSLTPAAKSGKPSEALAKAINADFGSLEKMKEAFEAAAGTRFGSGWAWLIQKDGKLKITSTPNQDNPLMKGVVPDEETGTPLLGLDVWEHAYYLKYQNKRADYAKAFWSVIDWEAVSGRLV</sequence>
<dbReference type="GO" id="GO:0004784">
    <property type="term" value="F:superoxide dismutase activity"/>
    <property type="evidence" value="ECO:0007669"/>
    <property type="project" value="UniProtKB-EC"/>
</dbReference>
<feature type="chain" id="PRO_5046204761" description="Superoxide dismutase" evidence="6">
    <location>
        <begin position="28"/>
        <end position="239"/>
    </location>
</feature>
<comment type="caution">
    <text evidence="9">The sequence shown here is derived from an EMBL/GenBank/DDBJ whole genome shotgun (WGS) entry which is preliminary data.</text>
</comment>
<dbReference type="InterPro" id="IPR019831">
    <property type="entry name" value="Mn/Fe_SOD_N"/>
</dbReference>
<evidence type="ECO:0000313" key="9">
    <source>
        <dbReference type="EMBL" id="MFD2256528.1"/>
    </source>
</evidence>